<evidence type="ECO:0000313" key="6">
    <source>
        <dbReference type="Proteomes" id="UP000289886"/>
    </source>
</evidence>
<feature type="domain" description="Coiled-coil" evidence="4">
    <location>
        <begin position="5"/>
        <end position="80"/>
    </location>
</feature>
<keyword evidence="1 2" id="KW-0175">Coiled coil</keyword>
<dbReference type="Proteomes" id="UP000289886">
    <property type="component" value="Unassembled WGS sequence"/>
</dbReference>
<gene>
    <name evidence="5" type="ORF">EOD39_17128</name>
</gene>
<evidence type="ECO:0000256" key="1">
    <source>
        <dbReference type="ARBA" id="ARBA00023054"/>
    </source>
</evidence>
<evidence type="ECO:0000256" key="2">
    <source>
        <dbReference type="SAM" id="Coils"/>
    </source>
</evidence>
<evidence type="ECO:0000256" key="3">
    <source>
        <dbReference type="SAM" id="MobiDB-lite"/>
    </source>
</evidence>
<keyword evidence="6" id="KW-1185">Reference proteome</keyword>
<dbReference type="InterPro" id="IPR029311">
    <property type="entry name" value="CCDC50_N"/>
</dbReference>
<dbReference type="PANTHER" id="PTHR22115">
    <property type="entry name" value="C3ORF6 PROTEIN-RELATED"/>
    <property type="match status" value="1"/>
</dbReference>
<protein>
    <submittedName>
        <fullName evidence="5">Coiled-coil domain-containing protein 50</fullName>
    </submittedName>
</protein>
<feature type="domain" description="Coiled-coil" evidence="4">
    <location>
        <begin position="185"/>
        <end position="274"/>
    </location>
</feature>
<dbReference type="Pfam" id="PF15295">
    <property type="entry name" value="CCDC50_N"/>
    <property type="match status" value="2"/>
</dbReference>
<organism evidence="5 6">
    <name type="scientific">Acipenser ruthenus</name>
    <name type="common">Sterlet sturgeon</name>
    <dbReference type="NCBI Taxonomy" id="7906"/>
    <lineage>
        <taxon>Eukaryota</taxon>
        <taxon>Metazoa</taxon>
        <taxon>Chordata</taxon>
        <taxon>Craniata</taxon>
        <taxon>Vertebrata</taxon>
        <taxon>Euteleostomi</taxon>
        <taxon>Actinopterygii</taxon>
        <taxon>Chondrostei</taxon>
        <taxon>Acipenseriformes</taxon>
        <taxon>Acipenseridae</taxon>
        <taxon>Acipenser</taxon>
    </lineage>
</organism>
<dbReference type="InterPro" id="IPR039303">
    <property type="entry name" value="CCDC50"/>
</dbReference>
<evidence type="ECO:0000313" key="5">
    <source>
        <dbReference type="EMBL" id="RXM95214.1"/>
    </source>
</evidence>
<accession>A0A444V469</accession>
<feature type="region of interest" description="Disordered" evidence="3">
    <location>
        <begin position="300"/>
        <end position="355"/>
    </location>
</feature>
<name>A0A444V469_ACIRT</name>
<feature type="coiled-coil region" evidence="2">
    <location>
        <begin position="209"/>
        <end position="271"/>
    </location>
</feature>
<comment type="caution">
    <text evidence="5">The sequence shown here is derived from an EMBL/GenBank/DDBJ whole genome shotgun (WGS) entry which is preliminary data.</text>
</comment>
<dbReference type="PANTHER" id="PTHR22115:SF5">
    <property type="entry name" value="COILED-COIL DOMAIN-CONTAINING PROTEIN 50-LIKE ISOFORM X1"/>
    <property type="match status" value="1"/>
</dbReference>
<evidence type="ECO:0000259" key="4">
    <source>
        <dbReference type="Pfam" id="PF15295"/>
    </source>
</evidence>
<dbReference type="AlphaFoldDB" id="A0A444V469"/>
<reference evidence="5 6" key="1">
    <citation type="submission" date="2019-01" db="EMBL/GenBank/DDBJ databases">
        <title>Draft Genome and Complete Hox-Cluster Characterization of the Sterlet Sturgeon (Acipenser ruthenus).</title>
        <authorList>
            <person name="Wei Q."/>
        </authorList>
    </citation>
    <scope>NUCLEOTIDE SEQUENCE [LARGE SCALE GENOMIC DNA]</scope>
    <source>
        <strain evidence="5">WHYD16114868_AA</strain>
        <tissue evidence="5">Blood</tissue>
    </source>
</reference>
<dbReference type="EMBL" id="SCEB01002572">
    <property type="protein sequence ID" value="RXM95214.1"/>
    <property type="molecule type" value="Genomic_DNA"/>
</dbReference>
<sequence>MTELEIDQSHLPRVQEVCQGFAVLEDGALAHNLQEQEIEQYYASNVQKNQLVQRDVRIAKRLQDEEDQRRRLTACRRQIKRTAGPSSSEQAVSQLCRLLYSKRTAGPSSSEQAVSELCLLLYCKRTAGPSSSEQAVSELCRLLYSKRTAGPSSSEQAVSQLCRLLYSKRTAGPSSSEQAVSQLCLEQYYASNVQKNQLVQRDVRIAKRLQDEEDQRRRLTACRRQIEEQDSEYAQTIQEDIRRRAEEARRREEQDEEIAKKLQEEEELEIRRRRLDSGCQGNQTGLLSNRGLRWEDRQAGQSLEPLPPPSLHLQSKAPDDNAAFPAGSASNGLLSQRAPDPTVIRLDQPKVWRAA</sequence>
<proteinExistence type="predicted"/>